<dbReference type="EMBL" id="LJJB01000007">
    <property type="protein sequence ID" value="KQL49934.1"/>
    <property type="molecule type" value="Genomic_DNA"/>
</dbReference>
<keyword evidence="2" id="KW-1185">Reference proteome</keyword>
<proteinExistence type="predicted"/>
<comment type="caution">
    <text evidence="1">The sequence shown here is derived from an EMBL/GenBank/DDBJ whole genome shotgun (WGS) entry which is preliminary data.</text>
</comment>
<gene>
    <name evidence="1" type="ORF">AN963_09690</name>
</gene>
<evidence type="ECO:0000313" key="1">
    <source>
        <dbReference type="EMBL" id="KQL49934.1"/>
    </source>
</evidence>
<dbReference type="Proteomes" id="UP000051063">
    <property type="component" value="Unassembled WGS sequence"/>
</dbReference>
<protein>
    <submittedName>
        <fullName evidence="1">Uncharacterized protein</fullName>
    </submittedName>
</protein>
<sequence length="71" mass="8303">MILRGSKYTFKPHTELQTEKIAFPAWTVAVGKAIFFCSFKIKFLYENEYPEIGTAKKLSYFERKIESLGIF</sequence>
<evidence type="ECO:0000313" key="2">
    <source>
        <dbReference type="Proteomes" id="UP000051063"/>
    </source>
</evidence>
<accession>A0ABR5NEU5</accession>
<name>A0ABR5NEU5_BRECH</name>
<organism evidence="1 2">
    <name type="scientific">Brevibacillus choshinensis</name>
    <dbReference type="NCBI Taxonomy" id="54911"/>
    <lineage>
        <taxon>Bacteria</taxon>
        <taxon>Bacillati</taxon>
        <taxon>Bacillota</taxon>
        <taxon>Bacilli</taxon>
        <taxon>Bacillales</taxon>
        <taxon>Paenibacillaceae</taxon>
        <taxon>Brevibacillus</taxon>
    </lineage>
</organism>
<reference evidence="1 2" key="1">
    <citation type="submission" date="2015-09" db="EMBL/GenBank/DDBJ databases">
        <title>Genome sequencing project for genomic taxonomy and phylogenomics of Bacillus-like bacteria.</title>
        <authorList>
            <person name="Liu B."/>
            <person name="Wang J."/>
            <person name="Zhu Y."/>
            <person name="Liu G."/>
            <person name="Chen Q."/>
            <person name="Chen Z."/>
            <person name="Lan J."/>
            <person name="Che J."/>
            <person name="Ge C."/>
            <person name="Shi H."/>
            <person name="Pan Z."/>
            <person name="Liu X."/>
        </authorList>
    </citation>
    <scope>NUCLEOTIDE SEQUENCE [LARGE SCALE GENOMIC DNA]</scope>
    <source>
        <strain evidence="1 2">DSM 8552</strain>
    </source>
</reference>